<proteinExistence type="predicted"/>
<keyword evidence="1" id="KW-0547">Nucleotide-binding</keyword>
<evidence type="ECO:0000256" key="2">
    <source>
        <dbReference type="ARBA" id="ARBA00022840"/>
    </source>
</evidence>
<dbReference type="InterPro" id="IPR027417">
    <property type="entry name" value="P-loop_NTPase"/>
</dbReference>
<gene>
    <name evidence="4" type="ORF">SAMN05421740_11381</name>
</gene>
<organism evidence="4 5">
    <name type="scientific">Parapedobacter koreensis</name>
    <dbReference type="NCBI Taxonomy" id="332977"/>
    <lineage>
        <taxon>Bacteria</taxon>
        <taxon>Pseudomonadati</taxon>
        <taxon>Bacteroidota</taxon>
        <taxon>Sphingobacteriia</taxon>
        <taxon>Sphingobacteriales</taxon>
        <taxon>Sphingobacteriaceae</taxon>
        <taxon>Parapedobacter</taxon>
    </lineage>
</organism>
<dbReference type="SUPFAM" id="SSF52540">
    <property type="entry name" value="P-loop containing nucleoside triphosphate hydrolases"/>
    <property type="match status" value="1"/>
</dbReference>
<dbReference type="STRING" id="332977.SAMN05421740_11381"/>
<evidence type="ECO:0000256" key="1">
    <source>
        <dbReference type="ARBA" id="ARBA00022741"/>
    </source>
</evidence>
<feature type="domain" description="Zeta toxin" evidence="3">
    <location>
        <begin position="2"/>
        <end position="170"/>
    </location>
</feature>
<dbReference type="Proteomes" id="UP000198916">
    <property type="component" value="Unassembled WGS sequence"/>
</dbReference>
<dbReference type="GO" id="GO:0005524">
    <property type="term" value="F:ATP binding"/>
    <property type="evidence" value="ECO:0007669"/>
    <property type="project" value="UniProtKB-KW"/>
</dbReference>
<evidence type="ECO:0000313" key="5">
    <source>
        <dbReference type="Proteomes" id="UP000198916"/>
    </source>
</evidence>
<dbReference type="InterPro" id="IPR010488">
    <property type="entry name" value="Zeta_toxin_domain"/>
</dbReference>
<protein>
    <submittedName>
        <fullName evidence="4">Predicted ABC-type ATPase</fullName>
    </submittedName>
</protein>
<dbReference type="Pfam" id="PF06414">
    <property type="entry name" value="Zeta_toxin"/>
    <property type="match status" value="1"/>
</dbReference>
<dbReference type="OrthoDB" id="9791543at2"/>
<dbReference type="RefSeq" id="WP_090609119.1">
    <property type="nucleotide sequence ID" value="NZ_FNZR01000013.1"/>
</dbReference>
<dbReference type="Gene3D" id="3.40.50.300">
    <property type="entry name" value="P-loop containing nucleotide triphosphate hydrolases"/>
    <property type="match status" value="1"/>
</dbReference>
<sequence length="210" mass="23922">MPDLYIITGSNGAGKSSIGPEYLPPNIRSRFSVFDGDLLFVKKRRELFPAQVPSPKEARKLAYEYVSDTFDRLVEESLRRNETFVYEGHFTNDATWLTPRRFKDAGFRIHLIFLGLKDPDISHLRVTDRVNDGGHYVDRLTIEANFYGNLEKLNQYLHLIDHLTIIDASGVKHNTLAIVLDGKITSAVAVDELPKWFIDYLPNVVALISD</sequence>
<keyword evidence="5" id="KW-1185">Reference proteome</keyword>
<evidence type="ECO:0000313" key="4">
    <source>
        <dbReference type="EMBL" id="SEL91684.1"/>
    </source>
</evidence>
<dbReference type="AlphaFoldDB" id="A0A1H7U4F2"/>
<keyword evidence="2" id="KW-0067">ATP-binding</keyword>
<accession>A0A1H7U4F2</accession>
<name>A0A1H7U4F2_9SPHI</name>
<dbReference type="EMBL" id="FNZR01000013">
    <property type="protein sequence ID" value="SEL91684.1"/>
    <property type="molecule type" value="Genomic_DNA"/>
</dbReference>
<evidence type="ECO:0000259" key="3">
    <source>
        <dbReference type="Pfam" id="PF06414"/>
    </source>
</evidence>
<reference evidence="5" key="1">
    <citation type="submission" date="2016-10" db="EMBL/GenBank/DDBJ databases">
        <authorList>
            <person name="Varghese N."/>
            <person name="Submissions S."/>
        </authorList>
    </citation>
    <scope>NUCLEOTIDE SEQUENCE [LARGE SCALE GENOMIC DNA]</scope>
    <source>
        <strain evidence="5">Jip14</strain>
    </source>
</reference>
<dbReference type="PANTHER" id="PTHR39206">
    <property type="entry name" value="SLL8004 PROTEIN"/>
    <property type="match status" value="1"/>
</dbReference>
<dbReference type="PANTHER" id="PTHR39206:SF1">
    <property type="entry name" value="SLL8004 PROTEIN"/>
    <property type="match status" value="1"/>
</dbReference>
<dbReference type="GO" id="GO:0016301">
    <property type="term" value="F:kinase activity"/>
    <property type="evidence" value="ECO:0007669"/>
    <property type="project" value="InterPro"/>
</dbReference>